<feature type="compositionally biased region" description="Low complexity" evidence="5">
    <location>
        <begin position="437"/>
        <end position="481"/>
    </location>
</feature>
<dbReference type="SUPFAM" id="SSF52768">
    <property type="entry name" value="Arginase/deacetylase"/>
    <property type="match status" value="1"/>
</dbReference>
<name>A0A8J3J9U8_9ACTN</name>
<evidence type="ECO:0000313" key="6">
    <source>
        <dbReference type="EMBL" id="GID14507.1"/>
    </source>
</evidence>
<dbReference type="PANTHER" id="PTHR43782">
    <property type="entry name" value="ARGINASE"/>
    <property type="match status" value="1"/>
</dbReference>
<protein>
    <recommendedName>
        <fullName evidence="8">Arginase</fullName>
    </recommendedName>
</protein>
<dbReference type="AlphaFoldDB" id="A0A8J3J9U8"/>
<dbReference type="GO" id="GO:0030145">
    <property type="term" value="F:manganese ion binding"/>
    <property type="evidence" value="ECO:0007669"/>
    <property type="project" value="TreeGrafter"/>
</dbReference>
<evidence type="ECO:0000256" key="5">
    <source>
        <dbReference type="SAM" id="MobiDB-lite"/>
    </source>
</evidence>
<accession>A0A8J3J9U8</accession>
<dbReference type="RefSeq" id="WP_203662318.1">
    <property type="nucleotide sequence ID" value="NZ_BAAAZM010000018.1"/>
</dbReference>
<gene>
    <name evidence="6" type="ORF">Aru02nite_53960</name>
</gene>
<dbReference type="EMBL" id="BOMB01000031">
    <property type="protein sequence ID" value="GID14507.1"/>
    <property type="molecule type" value="Genomic_DNA"/>
</dbReference>
<dbReference type="PROSITE" id="PS51409">
    <property type="entry name" value="ARGINASE_2"/>
    <property type="match status" value="1"/>
</dbReference>
<dbReference type="CDD" id="cd09999">
    <property type="entry name" value="Arginase-like_1"/>
    <property type="match status" value="1"/>
</dbReference>
<comment type="similarity">
    <text evidence="4">Belongs to the arginase family.</text>
</comment>
<evidence type="ECO:0000256" key="1">
    <source>
        <dbReference type="ARBA" id="ARBA00022723"/>
    </source>
</evidence>
<evidence type="ECO:0000313" key="7">
    <source>
        <dbReference type="Proteomes" id="UP000612808"/>
    </source>
</evidence>
<sequence length="542" mass="54492">MTADNGGVRRIAVLDAPSNLGLQPPTPGSVPGCAKAPGALRDHGLVARLGAADAGCVTAPRYDPGDWAPGDGVCQAGDIVAYSRTLADRLEGLLAADHFPVVLGGDCSVLLGSALALRRRGAATGHRYGLVFIDGHTDFRHPGNAEFVGAAAGEDLALVTGRGQPVLTDMDSLRPYFHASDVVVLGIRESDEYKMDITAAGIPSRTVPVLRAEGAPRTAAWAARMLSDTAGFWVHLDTDVLDPTVLPAVDAPSDGGIGYGELETLLADLVAAPNCLGVEVTVFDPDYDPTGRYARELADALVAGLRPLWTRWADARPRATSVSGAVAARPTVTLPVPDAPVPLRPLADAHRLLRAVADPYRHTDPAHSTVDPDAAVPVPASAVATSAADPDATAKPDATVGPDAPVEPDATVDADSDGAGSGAGGTDGAGPLASTVDAASDGPPADDAASPSVADESAADAASPSAAGESADDAGSFSAARESADEAGAADEADGAADSDEPGAAGGSTAADVRRGTPLGWPESESAARLDRGTATGLGWPS</sequence>
<dbReference type="GO" id="GO:0004053">
    <property type="term" value="F:arginase activity"/>
    <property type="evidence" value="ECO:0007669"/>
    <property type="project" value="TreeGrafter"/>
</dbReference>
<evidence type="ECO:0000256" key="2">
    <source>
        <dbReference type="ARBA" id="ARBA00022801"/>
    </source>
</evidence>
<proteinExistence type="inferred from homology"/>
<dbReference type="Pfam" id="PF00491">
    <property type="entry name" value="Arginase"/>
    <property type="match status" value="1"/>
</dbReference>
<dbReference type="InterPro" id="IPR006035">
    <property type="entry name" value="Ureohydrolase"/>
</dbReference>
<dbReference type="InterPro" id="IPR023696">
    <property type="entry name" value="Ureohydrolase_dom_sf"/>
</dbReference>
<organism evidence="6 7">
    <name type="scientific">Actinocatenispora rupis</name>
    <dbReference type="NCBI Taxonomy" id="519421"/>
    <lineage>
        <taxon>Bacteria</taxon>
        <taxon>Bacillati</taxon>
        <taxon>Actinomycetota</taxon>
        <taxon>Actinomycetes</taxon>
        <taxon>Micromonosporales</taxon>
        <taxon>Micromonosporaceae</taxon>
        <taxon>Actinocatenispora</taxon>
    </lineage>
</organism>
<dbReference type="PANTHER" id="PTHR43782:SF3">
    <property type="entry name" value="ARGINASE"/>
    <property type="match status" value="1"/>
</dbReference>
<comment type="caution">
    <text evidence="6">The sequence shown here is derived from an EMBL/GenBank/DDBJ whole genome shotgun (WGS) entry which is preliminary data.</text>
</comment>
<evidence type="ECO:0000256" key="3">
    <source>
        <dbReference type="ARBA" id="ARBA00023211"/>
    </source>
</evidence>
<dbReference type="Gene3D" id="3.40.800.10">
    <property type="entry name" value="Ureohydrolase domain"/>
    <property type="match status" value="1"/>
</dbReference>
<keyword evidence="1" id="KW-0479">Metal-binding</keyword>
<feature type="compositionally biased region" description="Gly residues" evidence="5">
    <location>
        <begin position="419"/>
        <end position="428"/>
    </location>
</feature>
<feature type="compositionally biased region" description="Acidic residues" evidence="5">
    <location>
        <begin position="488"/>
        <end position="501"/>
    </location>
</feature>
<keyword evidence="2" id="KW-0378">Hydrolase</keyword>
<keyword evidence="3" id="KW-0464">Manganese</keyword>
<dbReference type="GO" id="GO:0005737">
    <property type="term" value="C:cytoplasm"/>
    <property type="evidence" value="ECO:0007669"/>
    <property type="project" value="TreeGrafter"/>
</dbReference>
<dbReference type="Proteomes" id="UP000612808">
    <property type="component" value="Unassembled WGS sequence"/>
</dbReference>
<reference evidence="6" key="1">
    <citation type="submission" date="2021-01" db="EMBL/GenBank/DDBJ databases">
        <title>Whole genome shotgun sequence of Actinocatenispora rupis NBRC 107355.</title>
        <authorList>
            <person name="Komaki H."/>
            <person name="Tamura T."/>
        </authorList>
    </citation>
    <scope>NUCLEOTIDE SEQUENCE</scope>
    <source>
        <strain evidence="6">NBRC 107355</strain>
    </source>
</reference>
<feature type="region of interest" description="Disordered" evidence="5">
    <location>
        <begin position="381"/>
        <end position="542"/>
    </location>
</feature>
<feature type="compositionally biased region" description="Low complexity" evidence="5">
    <location>
        <begin position="381"/>
        <end position="400"/>
    </location>
</feature>
<evidence type="ECO:0008006" key="8">
    <source>
        <dbReference type="Google" id="ProtNLM"/>
    </source>
</evidence>
<evidence type="ECO:0000256" key="4">
    <source>
        <dbReference type="PROSITE-ProRule" id="PRU00742"/>
    </source>
</evidence>
<dbReference type="PRINTS" id="PR00116">
    <property type="entry name" value="ARGINASE"/>
</dbReference>
<keyword evidence="7" id="KW-1185">Reference proteome</keyword>